<dbReference type="EMBL" id="FQXK01000003">
    <property type="protein sequence ID" value="SHH12048.1"/>
    <property type="molecule type" value="Genomic_DNA"/>
</dbReference>
<dbReference type="GeneID" id="89508972"/>
<dbReference type="AlphaFoldDB" id="A0A1M5QDL4"/>
<organism evidence="7 8">
    <name type="scientific">Butyrivibrio fibrisolvens DSM 3071</name>
    <dbReference type="NCBI Taxonomy" id="1121131"/>
    <lineage>
        <taxon>Bacteria</taxon>
        <taxon>Bacillati</taxon>
        <taxon>Bacillota</taxon>
        <taxon>Clostridia</taxon>
        <taxon>Lachnospirales</taxon>
        <taxon>Lachnospiraceae</taxon>
        <taxon>Butyrivibrio</taxon>
    </lineage>
</organism>
<evidence type="ECO:0000256" key="1">
    <source>
        <dbReference type="ARBA" id="ARBA00004141"/>
    </source>
</evidence>
<dbReference type="GO" id="GO:0016787">
    <property type="term" value="F:hydrolase activity"/>
    <property type="evidence" value="ECO:0007669"/>
    <property type="project" value="TreeGrafter"/>
</dbReference>
<dbReference type="PANTHER" id="PTHR31885">
    <property type="entry name" value="GH04784P"/>
    <property type="match status" value="1"/>
</dbReference>
<evidence type="ECO:0000256" key="4">
    <source>
        <dbReference type="ARBA" id="ARBA00022989"/>
    </source>
</evidence>
<keyword evidence="4 6" id="KW-1133">Transmembrane helix</keyword>
<evidence type="ECO:0000313" key="8">
    <source>
        <dbReference type="Proteomes" id="UP000184278"/>
    </source>
</evidence>
<accession>A0A1M5QDL4</accession>
<keyword evidence="3 6" id="KW-0812">Transmembrane</keyword>
<proteinExistence type="inferred from homology"/>
<dbReference type="PANTHER" id="PTHR31885:SF6">
    <property type="entry name" value="GH04784P"/>
    <property type="match status" value="1"/>
</dbReference>
<sequence>MQFILIVLCAIFVGAFLYIETRKKYVSALIFKGLASVCFVLLGLLCSGGGEVARILVYGLILGCVADVLLNIRFVLKKKELLIYLLGIAVFLAGHIVYLIAILTISSNWPVCFVIGMILTVFLIIWMYKRITTSRKIKIAGAIYLEAIMLLNAVAIGNVIASPGSFTFVFALGTFLFLISDVLLILNTFGSDPKRSIRIIHILLYYAGQVLIALSLKYV</sequence>
<feature type="transmembrane region" description="Helical" evidence="6">
    <location>
        <begin position="81"/>
        <end position="102"/>
    </location>
</feature>
<evidence type="ECO:0000256" key="3">
    <source>
        <dbReference type="ARBA" id="ARBA00022692"/>
    </source>
</evidence>
<feature type="transmembrane region" description="Helical" evidence="6">
    <location>
        <begin position="166"/>
        <end position="186"/>
    </location>
</feature>
<evidence type="ECO:0000256" key="5">
    <source>
        <dbReference type="ARBA" id="ARBA00023136"/>
    </source>
</evidence>
<dbReference type="OrthoDB" id="2001393at2"/>
<evidence type="ECO:0000256" key="6">
    <source>
        <dbReference type="SAM" id="Phobius"/>
    </source>
</evidence>
<keyword evidence="8" id="KW-1185">Reference proteome</keyword>
<comment type="similarity">
    <text evidence="2">Belongs to the TMEM86 family.</text>
</comment>
<reference evidence="8" key="1">
    <citation type="submission" date="2016-11" db="EMBL/GenBank/DDBJ databases">
        <authorList>
            <person name="Varghese N."/>
            <person name="Submissions S."/>
        </authorList>
    </citation>
    <scope>NUCLEOTIDE SEQUENCE [LARGE SCALE GENOMIC DNA]</scope>
    <source>
        <strain evidence="8">DSM 3071</strain>
    </source>
</reference>
<feature type="transmembrane region" description="Helical" evidence="6">
    <location>
        <begin position="198"/>
        <end position="216"/>
    </location>
</feature>
<keyword evidence="5 6" id="KW-0472">Membrane</keyword>
<protein>
    <submittedName>
        <fullName evidence="7">YhhN-like protein</fullName>
    </submittedName>
</protein>
<evidence type="ECO:0000313" key="7">
    <source>
        <dbReference type="EMBL" id="SHH12048.1"/>
    </source>
</evidence>
<dbReference type="InterPro" id="IPR012506">
    <property type="entry name" value="TMEM86B-like"/>
</dbReference>
<dbReference type="Pfam" id="PF07947">
    <property type="entry name" value="YhhN"/>
    <property type="match status" value="1"/>
</dbReference>
<feature type="transmembrane region" description="Helical" evidence="6">
    <location>
        <begin position="108"/>
        <end position="128"/>
    </location>
</feature>
<dbReference type="GO" id="GO:0016020">
    <property type="term" value="C:membrane"/>
    <property type="evidence" value="ECO:0007669"/>
    <property type="project" value="UniProtKB-SubCell"/>
</dbReference>
<comment type="subcellular location">
    <subcellularLocation>
        <location evidence="1">Membrane</location>
        <topology evidence="1">Multi-pass membrane protein</topology>
    </subcellularLocation>
</comment>
<evidence type="ECO:0000256" key="2">
    <source>
        <dbReference type="ARBA" id="ARBA00007375"/>
    </source>
</evidence>
<dbReference type="Proteomes" id="UP000184278">
    <property type="component" value="Unassembled WGS sequence"/>
</dbReference>
<feature type="transmembrane region" description="Helical" evidence="6">
    <location>
        <begin position="140"/>
        <end position="160"/>
    </location>
</feature>
<feature type="transmembrane region" description="Helical" evidence="6">
    <location>
        <begin position="25"/>
        <end position="46"/>
    </location>
</feature>
<gene>
    <name evidence="7" type="ORF">SAMN02745229_00280</name>
</gene>
<name>A0A1M5QDL4_BUTFI</name>
<dbReference type="RefSeq" id="WP_073384859.1">
    <property type="nucleotide sequence ID" value="NZ_FQXK01000003.1"/>
</dbReference>